<keyword evidence="2" id="KW-1185">Reference proteome</keyword>
<dbReference type="AlphaFoldDB" id="A0A5S5DJU4"/>
<dbReference type="Proteomes" id="UP000325105">
    <property type="component" value="Unassembled WGS sequence"/>
</dbReference>
<proteinExistence type="predicted"/>
<sequence length="80" mass="9241">MYYHGVINEKNNSYEWRMPLLMLRDLLCPKATRPAIAILEGYPIYGLQSGRMLRLSKAETGIVINVRTLPPHTATYFRCL</sequence>
<evidence type="ECO:0000313" key="2">
    <source>
        <dbReference type="Proteomes" id="UP000325105"/>
    </source>
</evidence>
<comment type="caution">
    <text evidence="1">The sequence shown here is derived from an EMBL/GenBank/DDBJ whole genome shotgun (WGS) entry which is preliminary data.</text>
</comment>
<organism evidence="1 2">
    <name type="scientific">Sphingobacterium allocomposti</name>
    <dbReference type="NCBI Taxonomy" id="415956"/>
    <lineage>
        <taxon>Bacteria</taxon>
        <taxon>Pseudomonadati</taxon>
        <taxon>Bacteroidota</taxon>
        <taxon>Sphingobacteriia</taxon>
        <taxon>Sphingobacteriales</taxon>
        <taxon>Sphingobacteriaceae</taxon>
        <taxon>Sphingobacterium</taxon>
    </lineage>
</organism>
<accession>A0A5S5DJU4</accession>
<name>A0A5S5DJU4_9SPHI</name>
<gene>
    <name evidence="1" type="ORF">BC792_10776</name>
</gene>
<evidence type="ECO:0000313" key="1">
    <source>
        <dbReference type="EMBL" id="TYP96177.1"/>
    </source>
</evidence>
<reference evidence="1 2" key="1">
    <citation type="submission" date="2019-07" db="EMBL/GenBank/DDBJ databases">
        <title>Genomic Encyclopedia of Archaeal and Bacterial Type Strains, Phase II (KMG-II): from individual species to whole genera.</title>
        <authorList>
            <person name="Goeker M."/>
        </authorList>
    </citation>
    <scope>NUCLEOTIDE SEQUENCE [LARGE SCALE GENOMIC DNA]</scope>
    <source>
        <strain evidence="1 2">DSM 18850</strain>
    </source>
</reference>
<protein>
    <submittedName>
        <fullName evidence="1">Uncharacterized protein</fullName>
    </submittedName>
</protein>
<dbReference type="EMBL" id="VNHX01000007">
    <property type="protein sequence ID" value="TYP96177.1"/>
    <property type="molecule type" value="Genomic_DNA"/>
</dbReference>